<dbReference type="EMBL" id="SNRW01006891">
    <property type="protein sequence ID" value="KAA6382242.1"/>
    <property type="molecule type" value="Genomic_DNA"/>
</dbReference>
<reference evidence="1 2" key="1">
    <citation type="submission" date="2019-03" db="EMBL/GenBank/DDBJ databases">
        <title>Single cell metagenomics reveals metabolic interactions within the superorganism composed of flagellate Streblomastix strix and complex community of Bacteroidetes bacteria on its surface.</title>
        <authorList>
            <person name="Treitli S.C."/>
            <person name="Kolisko M."/>
            <person name="Husnik F."/>
            <person name="Keeling P."/>
            <person name="Hampl V."/>
        </authorList>
    </citation>
    <scope>NUCLEOTIDE SEQUENCE [LARGE SCALE GENOMIC DNA]</scope>
    <source>
        <strain evidence="1">ST1C</strain>
    </source>
</reference>
<accession>A0A5J4VI48</accession>
<sequence>MLKSKLVTMYLPKDQKIMKQQRNYLILVAKWNVIQFQVLNKGEAVEYDIYTPQLPKMPSCNIDKQVSKLLTMASNMLVGMKCQQPFMGGYAHAVR</sequence>
<comment type="caution">
    <text evidence="1">The sequence shown here is derived from an EMBL/GenBank/DDBJ whole genome shotgun (WGS) entry which is preliminary data.</text>
</comment>
<evidence type="ECO:0000313" key="2">
    <source>
        <dbReference type="Proteomes" id="UP000324800"/>
    </source>
</evidence>
<dbReference type="Proteomes" id="UP000324800">
    <property type="component" value="Unassembled WGS sequence"/>
</dbReference>
<name>A0A5J4VI48_9EUKA</name>
<evidence type="ECO:0000313" key="1">
    <source>
        <dbReference type="EMBL" id="KAA6382242.1"/>
    </source>
</evidence>
<gene>
    <name evidence="1" type="ORF">EZS28_022229</name>
</gene>
<organism evidence="1 2">
    <name type="scientific">Streblomastix strix</name>
    <dbReference type="NCBI Taxonomy" id="222440"/>
    <lineage>
        <taxon>Eukaryota</taxon>
        <taxon>Metamonada</taxon>
        <taxon>Preaxostyla</taxon>
        <taxon>Oxymonadida</taxon>
        <taxon>Streblomastigidae</taxon>
        <taxon>Streblomastix</taxon>
    </lineage>
</organism>
<protein>
    <submittedName>
        <fullName evidence="1">Uncharacterized protein</fullName>
    </submittedName>
</protein>
<proteinExistence type="predicted"/>
<dbReference type="AlphaFoldDB" id="A0A5J4VI48"/>